<reference evidence="3" key="1">
    <citation type="submission" date="2017-09" db="EMBL/GenBank/DDBJ databases">
        <title>Depth-based differentiation of microbial function through sediment-hosted aquifers and enrichment of novel symbionts in the deep terrestrial subsurface.</title>
        <authorList>
            <person name="Probst A.J."/>
            <person name="Ladd B."/>
            <person name="Jarett J.K."/>
            <person name="Geller-Mcgrath D.E."/>
            <person name="Sieber C.M.K."/>
            <person name="Emerson J.B."/>
            <person name="Anantharaman K."/>
            <person name="Thomas B.C."/>
            <person name="Malmstrom R."/>
            <person name="Stieglmeier M."/>
            <person name="Klingl A."/>
            <person name="Woyke T."/>
            <person name="Ryan C.M."/>
            <person name="Banfield J.F."/>
        </authorList>
    </citation>
    <scope>NUCLEOTIDE SEQUENCE [LARGE SCALE GENOMIC DNA]</scope>
</reference>
<keyword evidence="1" id="KW-0472">Membrane</keyword>
<protein>
    <submittedName>
        <fullName evidence="2">Uncharacterized protein</fullName>
    </submittedName>
</protein>
<dbReference type="EMBL" id="PFBG01000020">
    <property type="protein sequence ID" value="PIR85906.1"/>
    <property type="molecule type" value="Genomic_DNA"/>
</dbReference>
<sequence>MSTAFELVYVFLDKYIIPVFFAFGLVYLVYGIIEYYITDRQDHGRDLFFKSVAWFVLALLVYAIVAFFGWISTVSFSPGSVNTPTMPSGGANVEQRESILEVPNTPTR</sequence>
<dbReference type="AlphaFoldDB" id="A0A2H0UJN7"/>
<gene>
    <name evidence="2" type="ORF">COU14_01945</name>
</gene>
<comment type="caution">
    <text evidence="2">The sequence shown here is derived from an EMBL/GenBank/DDBJ whole genome shotgun (WGS) entry which is preliminary data.</text>
</comment>
<feature type="transmembrane region" description="Helical" evidence="1">
    <location>
        <begin position="15"/>
        <end position="36"/>
    </location>
</feature>
<keyword evidence="1" id="KW-1133">Transmembrane helix</keyword>
<keyword evidence="1" id="KW-0812">Transmembrane</keyword>
<accession>A0A2H0UJN7</accession>
<evidence type="ECO:0000256" key="1">
    <source>
        <dbReference type="SAM" id="Phobius"/>
    </source>
</evidence>
<evidence type="ECO:0000313" key="2">
    <source>
        <dbReference type="EMBL" id="PIR85906.1"/>
    </source>
</evidence>
<evidence type="ECO:0000313" key="3">
    <source>
        <dbReference type="Proteomes" id="UP000229612"/>
    </source>
</evidence>
<dbReference type="Proteomes" id="UP000229612">
    <property type="component" value="Unassembled WGS sequence"/>
</dbReference>
<organism evidence="2 3">
    <name type="scientific">Candidatus Kaiserbacteria bacterium CG10_big_fil_rev_8_21_14_0_10_44_10</name>
    <dbReference type="NCBI Taxonomy" id="1974606"/>
    <lineage>
        <taxon>Bacteria</taxon>
        <taxon>Candidatus Kaiseribacteriota</taxon>
    </lineage>
</organism>
<proteinExistence type="predicted"/>
<feature type="transmembrane region" description="Helical" evidence="1">
    <location>
        <begin position="48"/>
        <end position="71"/>
    </location>
</feature>
<name>A0A2H0UJN7_9BACT</name>